<dbReference type="EMBL" id="PDLM01000006">
    <property type="protein sequence ID" value="RDW75216.1"/>
    <property type="molecule type" value="Genomic_DNA"/>
</dbReference>
<keyword evidence="1" id="KW-0479">Metal-binding</keyword>
<feature type="region of interest" description="Disordered" evidence="6">
    <location>
        <begin position="1"/>
        <end position="20"/>
    </location>
</feature>
<evidence type="ECO:0000259" key="7">
    <source>
        <dbReference type="Pfam" id="PF04082"/>
    </source>
</evidence>
<protein>
    <recommendedName>
        <fullName evidence="7">Xylanolytic transcriptional activator regulatory domain-containing protein</fullName>
    </recommendedName>
</protein>
<dbReference type="GO" id="GO:0006351">
    <property type="term" value="P:DNA-templated transcription"/>
    <property type="evidence" value="ECO:0007669"/>
    <property type="project" value="InterPro"/>
</dbReference>
<sequence>MVASNRYPQTPSSTEVSNVDGMDFSHHASLQDGQYDYPSSGHQTGVQPSDIDDHVHVVDGSSIAHDVVAGDASASIPFYDNTFDMSYLSGNSNQDFSFASANFSQDLFNIWDLDLDSIEMAYQVDTSGNHGGNKPLDSDARSTPREVSKRHAAFERSPWLYKPTSKDHALNDQANLTLDEDSITELTPSSPETNIAEFSFCCINSKIRDQMLGVIFSIGKTVDKVPSFPSLALLNTIIQVFFAQESFKTDNLLHTGTFDPSNMLPQLLVAVVAAGSVHISEPVIWKMGLALQEVVRHAVANLWEQNNSNTRNLQVLQAFMICLDIGLWSGFKRQMEIAESFAQPIIVMIRRSGAFGSQRNSSAIGPEMTDSAMLLESKWKKWAEAESYKRLIIHLFIHDTHASIGMQKPPLIYLTELKFALPAPQDLWLARSATEWRDLDHKHRQQSPTTSVLPTFMEAIQNVDLLESVAQQVDAQLCTLALLHGYWGQIWTYHQSKRFYPESNSTHRLCLITEHRELYRDLSEFSTRIPSLTRNSQITIMLSELLMMLLHADPDDLQRFAGKYGEEEAKQAAFALRAWSKTPESRTAIWHAGQVLRAARRVTTARLRGFNAIAVYYASLTVWIYGLMTTSLFPPPGHLSASAAKFNSTHITLNDAASPQTRLFLSSNEGVPGLVATRDGGLEFVPLHATDRVLRLARDIYRSNFPVLEEPLPPLVDNLGNLLRDLESLPGSKVSRAGSETI</sequence>
<evidence type="ECO:0000256" key="4">
    <source>
        <dbReference type="ARBA" id="ARBA00023163"/>
    </source>
</evidence>
<keyword evidence="9" id="KW-1185">Reference proteome</keyword>
<keyword evidence="2" id="KW-0862">Zinc</keyword>
<evidence type="ECO:0000256" key="1">
    <source>
        <dbReference type="ARBA" id="ARBA00022723"/>
    </source>
</evidence>
<organism evidence="8 9">
    <name type="scientific">Coleophoma cylindrospora</name>
    <dbReference type="NCBI Taxonomy" id="1849047"/>
    <lineage>
        <taxon>Eukaryota</taxon>
        <taxon>Fungi</taxon>
        <taxon>Dikarya</taxon>
        <taxon>Ascomycota</taxon>
        <taxon>Pezizomycotina</taxon>
        <taxon>Leotiomycetes</taxon>
        <taxon>Helotiales</taxon>
        <taxon>Dermateaceae</taxon>
        <taxon>Coleophoma</taxon>
    </lineage>
</organism>
<keyword evidence="5" id="KW-0539">Nucleus</keyword>
<evidence type="ECO:0000313" key="9">
    <source>
        <dbReference type="Proteomes" id="UP000256645"/>
    </source>
</evidence>
<feature type="domain" description="Xylanolytic transcriptional activator regulatory" evidence="7">
    <location>
        <begin position="251"/>
        <end position="457"/>
    </location>
</feature>
<evidence type="ECO:0000256" key="6">
    <source>
        <dbReference type="SAM" id="MobiDB-lite"/>
    </source>
</evidence>
<gene>
    <name evidence="8" type="ORF">BP6252_06358</name>
</gene>
<dbReference type="GO" id="GO:0008270">
    <property type="term" value="F:zinc ion binding"/>
    <property type="evidence" value="ECO:0007669"/>
    <property type="project" value="InterPro"/>
</dbReference>
<dbReference type="InterPro" id="IPR007219">
    <property type="entry name" value="XnlR_reg_dom"/>
</dbReference>
<dbReference type="PANTHER" id="PTHR47660">
    <property type="entry name" value="TRANSCRIPTION FACTOR WITH C2H2 AND ZN(2)-CYS(6) DNA BINDING DOMAIN (EUROFUNG)-RELATED-RELATED"/>
    <property type="match status" value="1"/>
</dbReference>
<dbReference type="PANTHER" id="PTHR47660:SF2">
    <property type="entry name" value="TRANSCRIPTION FACTOR WITH C2H2 AND ZN(2)-CYS(6) DNA BINDING DOMAIN (EUROFUNG)"/>
    <property type="match status" value="1"/>
</dbReference>
<name>A0A3D8RMQ1_9HELO</name>
<feature type="region of interest" description="Disordered" evidence="6">
    <location>
        <begin position="126"/>
        <end position="145"/>
    </location>
</feature>
<evidence type="ECO:0000256" key="2">
    <source>
        <dbReference type="ARBA" id="ARBA00022833"/>
    </source>
</evidence>
<dbReference type="CDD" id="cd12148">
    <property type="entry name" value="fungal_TF_MHR"/>
    <property type="match status" value="1"/>
</dbReference>
<accession>A0A3D8RMQ1</accession>
<proteinExistence type="predicted"/>
<evidence type="ECO:0000313" key="8">
    <source>
        <dbReference type="EMBL" id="RDW75216.1"/>
    </source>
</evidence>
<feature type="compositionally biased region" description="Basic and acidic residues" evidence="6">
    <location>
        <begin position="136"/>
        <end position="145"/>
    </location>
</feature>
<dbReference type="STRING" id="1849047.A0A3D8RMQ1"/>
<keyword evidence="4" id="KW-0804">Transcription</keyword>
<evidence type="ECO:0000256" key="5">
    <source>
        <dbReference type="ARBA" id="ARBA00023242"/>
    </source>
</evidence>
<feature type="compositionally biased region" description="Polar residues" evidence="6">
    <location>
        <begin position="1"/>
        <end position="17"/>
    </location>
</feature>
<dbReference type="OrthoDB" id="40579at2759"/>
<dbReference type="AlphaFoldDB" id="A0A3D8RMQ1"/>
<dbReference type="GO" id="GO:0003677">
    <property type="term" value="F:DNA binding"/>
    <property type="evidence" value="ECO:0007669"/>
    <property type="project" value="InterPro"/>
</dbReference>
<dbReference type="Proteomes" id="UP000256645">
    <property type="component" value="Unassembled WGS sequence"/>
</dbReference>
<reference evidence="8 9" key="1">
    <citation type="journal article" date="2018" name="IMA Fungus">
        <title>IMA Genome-F 9: Draft genome sequence of Annulohypoxylon stygium, Aspergillus mulundensis, Berkeleyomyces basicola (syn. Thielaviopsis basicola), Ceratocystis smalleyi, two Cercospora beticola strains, Coleophoma cylindrospora, Fusarium fracticaudum, Phialophora cf. hyalina, and Morchella septimelata.</title>
        <authorList>
            <person name="Wingfield B.D."/>
            <person name="Bills G.F."/>
            <person name="Dong Y."/>
            <person name="Huang W."/>
            <person name="Nel W.J."/>
            <person name="Swalarsk-Parry B.S."/>
            <person name="Vaghefi N."/>
            <person name="Wilken P.M."/>
            <person name="An Z."/>
            <person name="de Beer Z.W."/>
            <person name="De Vos L."/>
            <person name="Chen L."/>
            <person name="Duong T.A."/>
            <person name="Gao Y."/>
            <person name="Hammerbacher A."/>
            <person name="Kikkert J.R."/>
            <person name="Li Y."/>
            <person name="Li H."/>
            <person name="Li K."/>
            <person name="Li Q."/>
            <person name="Liu X."/>
            <person name="Ma X."/>
            <person name="Naidoo K."/>
            <person name="Pethybridge S.J."/>
            <person name="Sun J."/>
            <person name="Steenkamp E.T."/>
            <person name="van der Nest M.A."/>
            <person name="van Wyk S."/>
            <person name="Wingfield M.J."/>
            <person name="Xiong C."/>
            <person name="Yue Q."/>
            <person name="Zhang X."/>
        </authorList>
    </citation>
    <scope>NUCLEOTIDE SEQUENCE [LARGE SCALE GENOMIC DNA]</scope>
    <source>
        <strain evidence="8 9">BP6252</strain>
    </source>
</reference>
<evidence type="ECO:0000256" key="3">
    <source>
        <dbReference type="ARBA" id="ARBA00023015"/>
    </source>
</evidence>
<keyword evidence="3" id="KW-0805">Transcription regulation</keyword>
<comment type="caution">
    <text evidence="8">The sequence shown here is derived from an EMBL/GenBank/DDBJ whole genome shotgun (WGS) entry which is preliminary data.</text>
</comment>
<dbReference type="Pfam" id="PF04082">
    <property type="entry name" value="Fungal_trans"/>
    <property type="match status" value="1"/>
</dbReference>